<dbReference type="InterPro" id="IPR052196">
    <property type="entry name" value="Bact_Kbp"/>
</dbReference>
<proteinExistence type="predicted"/>
<feature type="region of interest" description="Disordered" evidence="1">
    <location>
        <begin position="26"/>
        <end position="66"/>
    </location>
</feature>
<feature type="chain" id="PRO_5020299713" evidence="2">
    <location>
        <begin position="24"/>
        <end position="153"/>
    </location>
</feature>
<organism evidence="4 5">
    <name type="scientific">Thiohalophilus thiocyanatoxydans</name>
    <dbReference type="NCBI Taxonomy" id="381308"/>
    <lineage>
        <taxon>Bacteria</taxon>
        <taxon>Pseudomonadati</taxon>
        <taxon>Pseudomonadota</taxon>
        <taxon>Gammaproteobacteria</taxon>
        <taxon>Thiohalomonadales</taxon>
        <taxon>Thiohalophilaceae</taxon>
        <taxon>Thiohalophilus</taxon>
    </lineage>
</organism>
<dbReference type="PROSITE" id="PS51782">
    <property type="entry name" value="LYSM"/>
    <property type="match status" value="1"/>
</dbReference>
<reference evidence="4 5" key="1">
    <citation type="submission" date="2019-03" db="EMBL/GenBank/DDBJ databases">
        <title>Genomic Encyclopedia of Type Strains, Phase IV (KMG-IV): sequencing the most valuable type-strain genomes for metagenomic binning, comparative biology and taxonomic classification.</title>
        <authorList>
            <person name="Goeker M."/>
        </authorList>
    </citation>
    <scope>NUCLEOTIDE SEQUENCE [LARGE SCALE GENOMIC DNA]</scope>
    <source>
        <strain evidence="4 5">DSM 16326</strain>
    </source>
</reference>
<sequence>MKIVNSLKIAGLLITAVSFSVGCAGTTEEEAQEPAPTETAYEPEETTSGDTSGTLGPDVNGSDMSDYTVVRGDNLWDISGKSEIYGNPYQWPLIYKQNSDQIDDADLIHPGQVLEIDNDPSSSDVDAAVRHAKTRGEWSLGEVEDSDSDYLAR</sequence>
<evidence type="ECO:0000313" key="5">
    <source>
        <dbReference type="Proteomes" id="UP000294914"/>
    </source>
</evidence>
<comment type="caution">
    <text evidence="4">The sequence shown here is derived from an EMBL/GenBank/DDBJ whole genome shotgun (WGS) entry which is preliminary data.</text>
</comment>
<evidence type="ECO:0000259" key="3">
    <source>
        <dbReference type="PROSITE" id="PS51782"/>
    </source>
</evidence>
<dbReference type="Proteomes" id="UP000294914">
    <property type="component" value="Unassembled WGS sequence"/>
</dbReference>
<dbReference type="AlphaFoldDB" id="A0A4R8ILE0"/>
<feature type="domain" description="LysM" evidence="3">
    <location>
        <begin position="65"/>
        <end position="116"/>
    </location>
</feature>
<dbReference type="EMBL" id="SOQX01000003">
    <property type="protein sequence ID" value="TDY01612.1"/>
    <property type="molecule type" value="Genomic_DNA"/>
</dbReference>
<dbReference type="OrthoDB" id="370541at2"/>
<evidence type="ECO:0000313" key="4">
    <source>
        <dbReference type="EMBL" id="TDY01612.1"/>
    </source>
</evidence>
<dbReference type="InterPro" id="IPR018392">
    <property type="entry name" value="LysM"/>
</dbReference>
<gene>
    <name evidence="4" type="ORF">EDC23_1501</name>
</gene>
<dbReference type="InterPro" id="IPR036779">
    <property type="entry name" value="LysM_dom_sf"/>
</dbReference>
<dbReference type="PANTHER" id="PTHR34700">
    <property type="entry name" value="POTASSIUM BINDING PROTEIN KBP"/>
    <property type="match status" value="1"/>
</dbReference>
<protein>
    <submittedName>
        <fullName evidence="4">LysM domain-containing protein</fullName>
    </submittedName>
</protein>
<keyword evidence="5" id="KW-1185">Reference proteome</keyword>
<feature type="region of interest" description="Disordered" evidence="1">
    <location>
        <begin position="114"/>
        <end position="153"/>
    </location>
</feature>
<name>A0A4R8ILE0_9GAMM</name>
<dbReference type="PROSITE" id="PS51257">
    <property type="entry name" value="PROKAR_LIPOPROTEIN"/>
    <property type="match status" value="1"/>
</dbReference>
<dbReference type="PANTHER" id="PTHR34700:SF4">
    <property type="entry name" value="PHAGE-LIKE ELEMENT PBSX PROTEIN XKDP"/>
    <property type="match status" value="1"/>
</dbReference>
<evidence type="ECO:0000256" key="1">
    <source>
        <dbReference type="SAM" id="MobiDB-lite"/>
    </source>
</evidence>
<evidence type="ECO:0000256" key="2">
    <source>
        <dbReference type="SAM" id="SignalP"/>
    </source>
</evidence>
<dbReference type="CDD" id="cd00118">
    <property type="entry name" value="LysM"/>
    <property type="match status" value="1"/>
</dbReference>
<dbReference type="RefSeq" id="WP_134082835.1">
    <property type="nucleotide sequence ID" value="NZ_SOQX01000003.1"/>
</dbReference>
<dbReference type="Pfam" id="PF01476">
    <property type="entry name" value="LysM"/>
    <property type="match status" value="1"/>
</dbReference>
<feature type="compositionally biased region" description="Acidic residues" evidence="1">
    <location>
        <begin position="142"/>
        <end position="153"/>
    </location>
</feature>
<accession>A0A4R8ILE0</accession>
<keyword evidence="2" id="KW-0732">Signal</keyword>
<feature type="signal peptide" evidence="2">
    <location>
        <begin position="1"/>
        <end position="23"/>
    </location>
</feature>
<dbReference type="Gene3D" id="3.10.350.10">
    <property type="entry name" value="LysM domain"/>
    <property type="match status" value="1"/>
</dbReference>